<accession>A0A8X7C8W8</accession>
<feature type="region of interest" description="Disordered" evidence="1">
    <location>
        <begin position="1"/>
        <end position="30"/>
    </location>
</feature>
<keyword evidence="3" id="KW-1185">Reference proteome</keyword>
<dbReference type="AlphaFoldDB" id="A0A8X7C8W8"/>
<comment type="caution">
    <text evidence="2">The sequence shown here is derived from an EMBL/GenBank/DDBJ whole genome shotgun (WGS) entry which is preliminary data.</text>
</comment>
<evidence type="ECO:0000313" key="3">
    <source>
        <dbReference type="Proteomes" id="UP000886998"/>
    </source>
</evidence>
<name>A0A8X7C8W8_9ARAC</name>
<gene>
    <name evidence="2" type="ORF">TNIN_448791</name>
</gene>
<feature type="compositionally biased region" description="Basic and acidic residues" evidence="1">
    <location>
        <begin position="1"/>
        <end position="15"/>
    </location>
</feature>
<evidence type="ECO:0000256" key="1">
    <source>
        <dbReference type="SAM" id="MobiDB-lite"/>
    </source>
</evidence>
<evidence type="ECO:0000313" key="2">
    <source>
        <dbReference type="EMBL" id="GFY62194.1"/>
    </source>
</evidence>
<dbReference type="Proteomes" id="UP000886998">
    <property type="component" value="Unassembled WGS sequence"/>
</dbReference>
<reference evidence="2" key="1">
    <citation type="submission" date="2020-08" db="EMBL/GenBank/DDBJ databases">
        <title>Multicomponent nature underlies the extraordinary mechanical properties of spider dragline silk.</title>
        <authorList>
            <person name="Kono N."/>
            <person name="Nakamura H."/>
            <person name="Mori M."/>
            <person name="Yoshida Y."/>
            <person name="Ohtoshi R."/>
            <person name="Malay A.D."/>
            <person name="Moran D.A.P."/>
            <person name="Tomita M."/>
            <person name="Numata K."/>
            <person name="Arakawa K."/>
        </authorList>
    </citation>
    <scope>NUCLEOTIDE SEQUENCE</scope>
</reference>
<organism evidence="2 3">
    <name type="scientific">Trichonephila inaurata madagascariensis</name>
    <dbReference type="NCBI Taxonomy" id="2747483"/>
    <lineage>
        <taxon>Eukaryota</taxon>
        <taxon>Metazoa</taxon>
        <taxon>Ecdysozoa</taxon>
        <taxon>Arthropoda</taxon>
        <taxon>Chelicerata</taxon>
        <taxon>Arachnida</taxon>
        <taxon>Araneae</taxon>
        <taxon>Araneomorphae</taxon>
        <taxon>Entelegynae</taxon>
        <taxon>Araneoidea</taxon>
        <taxon>Nephilidae</taxon>
        <taxon>Trichonephila</taxon>
        <taxon>Trichonephila inaurata</taxon>
    </lineage>
</organism>
<protein>
    <submittedName>
        <fullName evidence="2">Uncharacterized protein</fullName>
    </submittedName>
</protein>
<sequence>MMSQDRKTHTFHEDGSNTQRKNKQLEENRLPTMLTVSNTFTLLSAPTLQFTSHKSLQPCHLFENVLSSTHNCNLFTP</sequence>
<dbReference type="EMBL" id="BMAV01014120">
    <property type="protein sequence ID" value="GFY62194.1"/>
    <property type="molecule type" value="Genomic_DNA"/>
</dbReference>
<proteinExistence type="predicted"/>